<dbReference type="InterPro" id="IPR028926">
    <property type="entry name" value="CEP76-C2"/>
</dbReference>
<dbReference type="Pfam" id="PF15627">
    <property type="entry name" value="CEP76-C2"/>
    <property type="match status" value="1"/>
</dbReference>
<dbReference type="GO" id="GO:0005813">
    <property type="term" value="C:centrosome"/>
    <property type="evidence" value="ECO:0007669"/>
    <property type="project" value="UniProtKB-SubCell"/>
</dbReference>
<evidence type="ECO:0000256" key="1">
    <source>
        <dbReference type="ARBA" id="ARBA00004300"/>
    </source>
</evidence>
<evidence type="ECO:0000313" key="7">
    <source>
        <dbReference type="Proteomes" id="UP001381693"/>
    </source>
</evidence>
<dbReference type="AlphaFoldDB" id="A0AAN8WGT4"/>
<evidence type="ECO:0000259" key="4">
    <source>
        <dbReference type="Pfam" id="PF24652"/>
    </source>
</evidence>
<dbReference type="PANTHER" id="PTHR46436:SF1">
    <property type="entry name" value="CENTROSOMAL PROTEIN OF 76 KDA"/>
    <property type="match status" value="1"/>
</dbReference>
<keyword evidence="2" id="KW-0963">Cytoplasm</keyword>
<dbReference type="InterPro" id="IPR056288">
    <property type="entry name" value="CEP76_C"/>
</dbReference>
<feature type="domain" description="CEP76/DRC7 peptidase-like" evidence="5">
    <location>
        <begin position="358"/>
        <end position="475"/>
    </location>
</feature>
<organism evidence="6 7">
    <name type="scientific">Halocaridina rubra</name>
    <name type="common">Hawaiian red shrimp</name>
    <dbReference type="NCBI Taxonomy" id="373956"/>
    <lineage>
        <taxon>Eukaryota</taxon>
        <taxon>Metazoa</taxon>
        <taxon>Ecdysozoa</taxon>
        <taxon>Arthropoda</taxon>
        <taxon>Crustacea</taxon>
        <taxon>Multicrustacea</taxon>
        <taxon>Malacostraca</taxon>
        <taxon>Eumalacostraca</taxon>
        <taxon>Eucarida</taxon>
        <taxon>Decapoda</taxon>
        <taxon>Pleocyemata</taxon>
        <taxon>Caridea</taxon>
        <taxon>Atyoidea</taxon>
        <taxon>Atyidae</taxon>
        <taxon>Halocaridina</taxon>
    </lineage>
</organism>
<protein>
    <submittedName>
        <fullName evidence="6">Centrosomal protein of 76 kDa</fullName>
    </submittedName>
</protein>
<gene>
    <name evidence="6" type="primary">CEP76</name>
    <name evidence="6" type="ORF">SK128_006388</name>
</gene>
<sequence length="642" mass="72011">MSTKAKAKVEDALKAEIEKNQGNLQSAVDQIIREVVSEEVGLSPSLDLELIVSRLLDSATIQSLVQRVSAATSSKKSVHNERSIYKLPAKIQESIIPGRRYLYVWLKGGRAFVDHVGEDLAKFSHESSKSLVIHLSLFNQRFQTKGIRCVCEPEIDEGFVFDLQSLKTGCPSILDSKLMMTLDIPLNIVVVRREGTSTVPSTIVSVYAFEWRLLLSQPSSSMKYTCQLMGIGSELQVPVGLLDIEAAFVPHLEAVLPTPTVNEYLEGSKSRVGERRRLFIAYARQWWQEYTEMHSSHSLRAVKIFAVDEYGKNRFVCEFIRRLEIGRALHSPEEVARWVSLMPSPSVHQLPAGCSRPWYTLSTALVTRLDVENKCTLLCSILLGFGLDAYVCIGTRKTGQPHYWVMTRGPYTAVTFWETITGCRYIHKIGQRPAHDYETVGSVFSNNQFYACCQTSDKVAYCSFVLEDSSAWKKMSVSATSSVTENSPYELPLTRSAYDDDKASSNMEVQLKISIIEHRSDTGLSTHFDDHLGYILTPALWSYENGAVEGNKSHDVRSPEHFSAALMHIVPEGFTFKAFPLHFVHNSPRRAFTSILNSGIGREIVECRGDKVSLAVKVITISYPEYISVTWLMVACTYRPVG</sequence>
<dbReference type="EMBL" id="JAXCGZ010022663">
    <property type="protein sequence ID" value="KAK7028033.1"/>
    <property type="molecule type" value="Genomic_DNA"/>
</dbReference>
<dbReference type="Pfam" id="PF24652">
    <property type="entry name" value="CEP76_C"/>
    <property type="match status" value="1"/>
</dbReference>
<dbReference type="InterPro" id="IPR052299">
    <property type="entry name" value="CEP76"/>
</dbReference>
<name>A0AAN8WGT4_HALRR</name>
<proteinExistence type="predicted"/>
<feature type="domain" description="Centrosomal protein of 76 kDa C-terminal" evidence="4">
    <location>
        <begin position="498"/>
        <end position="639"/>
    </location>
</feature>
<evidence type="ECO:0000256" key="2">
    <source>
        <dbReference type="ARBA" id="ARBA00022490"/>
    </source>
</evidence>
<evidence type="ECO:0000259" key="5">
    <source>
        <dbReference type="Pfam" id="PF24656"/>
    </source>
</evidence>
<dbReference type="Pfam" id="PF24656">
    <property type="entry name" value="CEPT76_peptidase"/>
    <property type="match status" value="1"/>
</dbReference>
<dbReference type="PANTHER" id="PTHR46436">
    <property type="entry name" value="CENTROSOMAL PROTEIN OF 76 KDA"/>
    <property type="match status" value="1"/>
</dbReference>
<comment type="caution">
    <text evidence="6">The sequence shown here is derived from an EMBL/GenBank/DDBJ whole genome shotgun (WGS) entry which is preliminary data.</text>
</comment>
<comment type="subcellular location">
    <subcellularLocation>
        <location evidence="1">Cytoplasm</location>
        <location evidence="1">Cytoskeleton</location>
        <location evidence="1">Microtubule organizing center</location>
        <location evidence="1">Centrosome</location>
    </subcellularLocation>
</comment>
<reference evidence="6 7" key="1">
    <citation type="submission" date="2023-11" db="EMBL/GenBank/DDBJ databases">
        <title>Halocaridina rubra genome assembly.</title>
        <authorList>
            <person name="Smith C."/>
        </authorList>
    </citation>
    <scope>NUCLEOTIDE SEQUENCE [LARGE SCALE GENOMIC DNA]</scope>
    <source>
        <strain evidence="6">EP-1</strain>
        <tissue evidence="6">Whole</tissue>
    </source>
</reference>
<keyword evidence="7" id="KW-1185">Reference proteome</keyword>
<feature type="domain" description="CEP76 C2" evidence="3">
    <location>
        <begin position="97"/>
        <end position="252"/>
    </location>
</feature>
<evidence type="ECO:0000259" key="3">
    <source>
        <dbReference type="Pfam" id="PF15627"/>
    </source>
</evidence>
<dbReference type="InterPro" id="IPR056290">
    <property type="entry name" value="CEPT76/DRC7_peptidase-like_dom"/>
</dbReference>
<accession>A0AAN8WGT4</accession>
<dbReference type="Proteomes" id="UP001381693">
    <property type="component" value="Unassembled WGS sequence"/>
</dbReference>
<evidence type="ECO:0000313" key="6">
    <source>
        <dbReference type="EMBL" id="KAK7028033.1"/>
    </source>
</evidence>